<dbReference type="EMBL" id="DXIQ01000032">
    <property type="protein sequence ID" value="HIV38450.1"/>
    <property type="molecule type" value="Genomic_DNA"/>
</dbReference>
<organism evidence="2 3">
    <name type="scientific">Candidatus Blautia stercorigallinarum</name>
    <dbReference type="NCBI Taxonomy" id="2838501"/>
    <lineage>
        <taxon>Bacteria</taxon>
        <taxon>Bacillati</taxon>
        <taxon>Bacillota</taxon>
        <taxon>Clostridia</taxon>
        <taxon>Lachnospirales</taxon>
        <taxon>Lachnospiraceae</taxon>
        <taxon>Blautia</taxon>
    </lineage>
</organism>
<proteinExistence type="predicted"/>
<gene>
    <name evidence="2" type="ORF">H9747_05540</name>
</gene>
<dbReference type="PANTHER" id="PTHR24096">
    <property type="entry name" value="LONG-CHAIN-FATTY-ACID--COA LIGASE"/>
    <property type="match status" value="1"/>
</dbReference>
<evidence type="ECO:0000313" key="2">
    <source>
        <dbReference type="EMBL" id="HIV38450.1"/>
    </source>
</evidence>
<reference evidence="2" key="1">
    <citation type="journal article" date="2021" name="PeerJ">
        <title>Extensive microbial diversity within the chicken gut microbiome revealed by metagenomics and culture.</title>
        <authorList>
            <person name="Gilroy R."/>
            <person name="Ravi A."/>
            <person name="Getino M."/>
            <person name="Pursley I."/>
            <person name="Horton D.L."/>
            <person name="Alikhan N.F."/>
            <person name="Baker D."/>
            <person name="Gharbi K."/>
            <person name="Hall N."/>
            <person name="Watson M."/>
            <person name="Adriaenssens E.M."/>
            <person name="Foster-Nyarko E."/>
            <person name="Jarju S."/>
            <person name="Secka A."/>
            <person name="Antonio M."/>
            <person name="Oren A."/>
            <person name="Chaudhuri R.R."/>
            <person name="La Ragione R."/>
            <person name="Hildebrand F."/>
            <person name="Pallen M.J."/>
        </authorList>
    </citation>
    <scope>NUCLEOTIDE SEQUENCE</scope>
    <source>
        <strain evidence="2">CHK195-9823</strain>
    </source>
</reference>
<dbReference type="InterPro" id="IPR042099">
    <property type="entry name" value="ANL_N_sf"/>
</dbReference>
<feature type="domain" description="AMP-dependent synthetase/ligase" evidence="1">
    <location>
        <begin position="8"/>
        <end position="340"/>
    </location>
</feature>
<name>A0A9D1PBZ0_9FIRM</name>
<dbReference type="InterPro" id="IPR000873">
    <property type="entry name" value="AMP-dep_synth/lig_dom"/>
</dbReference>
<dbReference type="Proteomes" id="UP000886814">
    <property type="component" value="Unassembled WGS sequence"/>
</dbReference>
<dbReference type="AlphaFoldDB" id="A0A9D1PBZ0"/>
<protein>
    <submittedName>
        <fullName evidence="2">AMP-binding protein</fullName>
    </submittedName>
</protein>
<dbReference type="Pfam" id="PF00501">
    <property type="entry name" value="AMP-binding"/>
    <property type="match status" value="1"/>
</dbReference>
<dbReference type="SUPFAM" id="SSF56801">
    <property type="entry name" value="Acetyl-CoA synthetase-like"/>
    <property type="match status" value="1"/>
</dbReference>
<reference evidence="2" key="2">
    <citation type="submission" date="2021-04" db="EMBL/GenBank/DDBJ databases">
        <authorList>
            <person name="Gilroy R."/>
        </authorList>
    </citation>
    <scope>NUCLEOTIDE SEQUENCE</scope>
    <source>
        <strain evidence="2">CHK195-9823</strain>
    </source>
</reference>
<evidence type="ECO:0000313" key="3">
    <source>
        <dbReference type="Proteomes" id="UP000886814"/>
    </source>
</evidence>
<comment type="caution">
    <text evidence="2">The sequence shown here is derived from an EMBL/GenBank/DDBJ whole genome shotgun (WGS) entry which is preliminary data.</text>
</comment>
<accession>A0A9D1PBZ0</accession>
<evidence type="ECO:0000259" key="1">
    <source>
        <dbReference type="Pfam" id="PF00501"/>
    </source>
</evidence>
<sequence>MFLNIDKKKSNSLALVDNEGNRITYGSLAKLMEAIGVQVESRSLIFNLCKNTAGSMIGYLGFIECGAVPVTLSAKIDDSLLKKLLEIYTPAYIWTPVEEESRFDYEKIYECYGYVLLKTRNETYPLNEKLQLCMTTSGSTGSPKLVRYKKGNLEANAKNVAIAFGWTEKERAICDLGMQYTMGLNVINTHLYVGATVLLTTHNLLSSEFWDYIKKERGTNFTGVPFSYDIFFRLHFERMDLPDLHTLSQGGGKLTEKRFIQLAEYAQKNGKRFIASFGTTETSARMACLPSELAISKIGSIGRAIPEGELFLIDENGKILADPVAEGEMCYKGPNVTMGYAVCKEDLLKDDEFNGIYHTGDLARRDEDGCYYVTGRLSRFLKLLSYRVSLDQSERLIQQEFNIECACSGTDHQMNIYIVDGSKKTEVLRFISEKTGLFKNLFKVFVVPEILRNESGKIRYKEMDVDYAREK</sequence>
<dbReference type="Gene3D" id="3.40.50.12780">
    <property type="entry name" value="N-terminal domain of ligase-like"/>
    <property type="match status" value="1"/>
</dbReference>